<keyword evidence="3" id="KW-1185">Reference proteome</keyword>
<comment type="caution">
    <text evidence="2">The sequence shown here is derived from an EMBL/GenBank/DDBJ whole genome shotgun (WGS) entry which is preliminary data.</text>
</comment>
<keyword evidence="1" id="KW-0472">Membrane</keyword>
<dbReference type="Proteomes" id="UP000070299">
    <property type="component" value="Unassembled WGS sequence"/>
</dbReference>
<sequence>MYFSIKDLSLQESLSREEAKKLWYKYFLSSWGSIIPWLALLMLALMHAFAINAYSKELEFFGAFIHSFLKSIFLYVLFVNAFIIPAIVSRKIRQELNRVRQ</sequence>
<dbReference type="EMBL" id="LSNE01000005">
    <property type="protein sequence ID" value="KXI29141.1"/>
    <property type="molecule type" value="Genomic_DNA"/>
</dbReference>
<gene>
    <name evidence="2" type="ORF">AX660_13375</name>
</gene>
<feature type="transmembrane region" description="Helical" evidence="1">
    <location>
        <begin position="63"/>
        <end position="88"/>
    </location>
</feature>
<protein>
    <submittedName>
        <fullName evidence="2">Uncharacterized protein</fullName>
    </submittedName>
</protein>
<proteinExistence type="predicted"/>
<keyword evidence="1" id="KW-1133">Transmembrane helix</keyword>
<dbReference type="AlphaFoldDB" id="A0A136A1N8"/>
<feature type="transmembrane region" description="Helical" evidence="1">
    <location>
        <begin position="26"/>
        <end position="51"/>
    </location>
</feature>
<keyword evidence="1" id="KW-0812">Transmembrane</keyword>
<evidence type="ECO:0000313" key="3">
    <source>
        <dbReference type="Proteomes" id="UP000070299"/>
    </source>
</evidence>
<dbReference type="STRING" id="1799789.AX660_13375"/>
<dbReference type="RefSeq" id="WP_068376216.1">
    <property type="nucleotide sequence ID" value="NZ_LSNE01000005.1"/>
</dbReference>
<organism evidence="2 3">
    <name type="scientific">Paraglaciecola hydrolytica</name>
    <dbReference type="NCBI Taxonomy" id="1799789"/>
    <lineage>
        <taxon>Bacteria</taxon>
        <taxon>Pseudomonadati</taxon>
        <taxon>Pseudomonadota</taxon>
        <taxon>Gammaproteobacteria</taxon>
        <taxon>Alteromonadales</taxon>
        <taxon>Alteromonadaceae</taxon>
        <taxon>Paraglaciecola</taxon>
    </lineage>
</organism>
<accession>A0A136A1N8</accession>
<evidence type="ECO:0000313" key="2">
    <source>
        <dbReference type="EMBL" id="KXI29141.1"/>
    </source>
</evidence>
<reference evidence="3" key="1">
    <citation type="submission" date="2016-02" db="EMBL/GenBank/DDBJ databases">
        <authorList>
            <person name="Schultz-Johansen M."/>
            <person name="Glaring M.A."/>
            <person name="Bech P.K."/>
            <person name="Stougaard P."/>
        </authorList>
    </citation>
    <scope>NUCLEOTIDE SEQUENCE [LARGE SCALE GENOMIC DNA]</scope>
    <source>
        <strain evidence="3">S66</strain>
    </source>
</reference>
<name>A0A136A1N8_9ALTE</name>
<evidence type="ECO:0000256" key="1">
    <source>
        <dbReference type="SAM" id="Phobius"/>
    </source>
</evidence>